<protein>
    <recommendedName>
        <fullName evidence="3">F-box domain-containing protein</fullName>
    </recommendedName>
</protein>
<name>A0A8H5I2P3_9HYPO</name>
<organism evidence="1 2">
    <name type="scientific">Fusarium mexicanum</name>
    <dbReference type="NCBI Taxonomy" id="751941"/>
    <lineage>
        <taxon>Eukaryota</taxon>
        <taxon>Fungi</taxon>
        <taxon>Dikarya</taxon>
        <taxon>Ascomycota</taxon>
        <taxon>Pezizomycotina</taxon>
        <taxon>Sordariomycetes</taxon>
        <taxon>Hypocreomycetidae</taxon>
        <taxon>Hypocreales</taxon>
        <taxon>Nectriaceae</taxon>
        <taxon>Fusarium</taxon>
        <taxon>Fusarium fujikuroi species complex</taxon>
    </lineage>
</organism>
<dbReference type="EMBL" id="JAAOAM010000889">
    <property type="protein sequence ID" value="KAF5528761.1"/>
    <property type="molecule type" value="Genomic_DNA"/>
</dbReference>
<keyword evidence="2" id="KW-1185">Reference proteome</keyword>
<evidence type="ECO:0000313" key="2">
    <source>
        <dbReference type="Proteomes" id="UP000522262"/>
    </source>
</evidence>
<sequence>MEHSSLAQTPKATFLGLPLELRQQIYHEYFKVDGGYVYDGDSDKLVQADRQPISISLRYACRSVAEETKSFPFQLNSITFSTLYRKDLQQQAAIHSNLIRFHTVLLSELLLRMRYFITLEMYDQVDEVAPQYLGEIKSRVEGCILDDEYEDSEEDDDSLFDHKDFLAITEFDEGGGGGGGRYWRQFELE</sequence>
<evidence type="ECO:0008006" key="3">
    <source>
        <dbReference type="Google" id="ProtNLM"/>
    </source>
</evidence>
<comment type="caution">
    <text evidence="1">The sequence shown here is derived from an EMBL/GenBank/DDBJ whole genome shotgun (WGS) entry which is preliminary data.</text>
</comment>
<accession>A0A8H5I2P3</accession>
<gene>
    <name evidence="1" type="ORF">FMEXI_14540</name>
</gene>
<reference evidence="1 2" key="1">
    <citation type="submission" date="2020-05" db="EMBL/GenBank/DDBJ databases">
        <title>Identification and distribution of gene clusters putatively required for synthesis of sphingolipid metabolism inhibitors in phylogenetically diverse species of the filamentous fungus Fusarium.</title>
        <authorList>
            <person name="Kim H.-S."/>
            <person name="Busman M."/>
            <person name="Brown D.W."/>
            <person name="Divon H."/>
            <person name="Uhlig S."/>
            <person name="Proctor R.H."/>
        </authorList>
    </citation>
    <scope>NUCLEOTIDE SEQUENCE [LARGE SCALE GENOMIC DNA]</scope>
    <source>
        <strain evidence="1 2">NRRL 53147</strain>
    </source>
</reference>
<dbReference type="Proteomes" id="UP000522262">
    <property type="component" value="Unassembled WGS sequence"/>
</dbReference>
<evidence type="ECO:0000313" key="1">
    <source>
        <dbReference type="EMBL" id="KAF5528761.1"/>
    </source>
</evidence>
<dbReference type="AlphaFoldDB" id="A0A8H5I2P3"/>
<proteinExistence type="predicted"/>